<dbReference type="PATRIC" id="fig|657322.3.peg.2204"/>
<dbReference type="Proteomes" id="UP000007059">
    <property type="component" value="Chromosome"/>
</dbReference>
<dbReference type="EMBL" id="FP929046">
    <property type="protein sequence ID" value="CBL02492.1"/>
    <property type="molecule type" value="Genomic_DNA"/>
</dbReference>
<proteinExistence type="predicted"/>
<name>D4KCC9_9FIRM</name>
<evidence type="ECO:0000313" key="2">
    <source>
        <dbReference type="Proteomes" id="UP000007059"/>
    </source>
</evidence>
<evidence type="ECO:0000313" key="1">
    <source>
        <dbReference type="EMBL" id="CBL02492.1"/>
    </source>
</evidence>
<dbReference type="RefSeq" id="WP_015538013.1">
    <property type="nucleotide sequence ID" value="NC_021020.1"/>
</dbReference>
<dbReference type="AlphaFoldDB" id="D4KCC9"/>
<organism evidence="1 2">
    <name type="scientific">Faecalibacterium prausnitzii SL3/3</name>
    <dbReference type="NCBI Taxonomy" id="657322"/>
    <lineage>
        <taxon>Bacteria</taxon>
        <taxon>Bacillati</taxon>
        <taxon>Bacillota</taxon>
        <taxon>Clostridia</taxon>
        <taxon>Eubacteriales</taxon>
        <taxon>Oscillospiraceae</taxon>
        <taxon>Faecalibacterium</taxon>
    </lineage>
</organism>
<protein>
    <submittedName>
        <fullName evidence="1">Uncharacterized protein</fullName>
    </submittedName>
</protein>
<accession>D4KCC9</accession>
<gene>
    <name evidence="1" type="ORF">FPR_23150</name>
</gene>
<reference evidence="1 2" key="2">
    <citation type="submission" date="2010-03" db="EMBL/GenBank/DDBJ databases">
        <authorList>
            <person name="Pajon A."/>
        </authorList>
    </citation>
    <scope>NUCLEOTIDE SEQUENCE [LARGE SCALE GENOMIC DNA]</scope>
    <source>
        <strain evidence="1 2">SL3/3</strain>
    </source>
</reference>
<dbReference type="HOGENOM" id="CLU_191989_0_0_9"/>
<sequence length="91" mass="10733">MGAFIARQPNGLLCRFSSVVDCVTDYNMTEEEYIEMCAEKARKEARDVLDHYIKPFEMVDRCFFPNNMTIEEHKRIMKEMEKPVDKATHIP</sequence>
<reference evidence="1 2" key="1">
    <citation type="submission" date="2010-03" db="EMBL/GenBank/DDBJ databases">
        <title>The genome sequence of Faecalibacterium prausnitzii SL3/3.</title>
        <authorList>
            <consortium name="metaHIT consortium -- http://www.metahit.eu/"/>
            <person name="Pajon A."/>
            <person name="Turner K."/>
            <person name="Parkhill J."/>
            <person name="Duncan S."/>
            <person name="Flint H."/>
        </authorList>
    </citation>
    <scope>NUCLEOTIDE SEQUENCE [LARGE SCALE GENOMIC DNA]</scope>
    <source>
        <strain evidence="1 2">SL3/3</strain>
    </source>
</reference>
<dbReference type="KEGG" id="fpa:FPR_23150"/>